<dbReference type="KEGG" id="acan:ACA1_047410"/>
<evidence type="ECO:0000313" key="1">
    <source>
        <dbReference type="EMBL" id="ELR16381.1"/>
    </source>
</evidence>
<evidence type="ECO:0000313" key="2">
    <source>
        <dbReference type="Proteomes" id="UP000011083"/>
    </source>
</evidence>
<name>L8GWA8_ACACF</name>
<dbReference type="VEuPathDB" id="AmoebaDB:ACA1_047410"/>
<dbReference type="AlphaFoldDB" id="L8GWA8"/>
<dbReference type="EMBL" id="KB008000">
    <property type="protein sequence ID" value="ELR16381.1"/>
    <property type="molecule type" value="Genomic_DNA"/>
</dbReference>
<accession>L8GWA8</accession>
<proteinExistence type="predicted"/>
<protein>
    <submittedName>
        <fullName evidence="1">Uncharacterized protein</fullName>
    </submittedName>
</protein>
<sequence length="214" mass="22628">MVDRSTVSWALFRQTSQSSAAMVSEVPHSLISLRQPHAVAVNLGDYEGSGLAELALGIVDDNEVTLYLYAIDQLTVALPMTLQKTLLIAEAPWWDTAQYNLRMVSGDMNNDGDDEIVVAFTSATAGSGSQADVFRVDSATCFRLECLELVGSFAFVLPSGPTVPESTAAVLASSGDSKKATESVEMTTTRSPEIKLAIGLPAGLLPPASDDNEG</sequence>
<dbReference type="Proteomes" id="UP000011083">
    <property type="component" value="Unassembled WGS sequence"/>
</dbReference>
<dbReference type="GeneID" id="14917065"/>
<dbReference type="RefSeq" id="XP_004338394.1">
    <property type="nucleotide sequence ID" value="XM_004338346.1"/>
</dbReference>
<dbReference type="SUPFAM" id="SSF69318">
    <property type="entry name" value="Integrin alpha N-terminal domain"/>
    <property type="match status" value="1"/>
</dbReference>
<organism evidence="1 2">
    <name type="scientific">Acanthamoeba castellanii (strain ATCC 30010 / Neff)</name>
    <dbReference type="NCBI Taxonomy" id="1257118"/>
    <lineage>
        <taxon>Eukaryota</taxon>
        <taxon>Amoebozoa</taxon>
        <taxon>Discosea</taxon>
        <taxon>Longamoebia</taxon>
        <taxon>Centramoebida</taxon>
        <taxon>Acanthamoebidae</taxon>
        <taxon>Acanthamoeba</taxon>
    </lineage>
</organism>
<keyword evidence="2" id="KW-1185">Reference proteome</keyword>
<dbReference type="InterPro" id="IPR028994">
    <property type="entry name" value="Integrin_alpha_N"/>
</dbReference>
<reference evidence="1 2" key="1">
    <citation type="journal article" date="2013" name="Genome Biol.">
        <title>Genome of Acanthamoeba castellanii highlights extensive lateral gene transfer and early evolution of tyrosine kinase signaling.</title>
        <authorList>
            <person name="Clarke M."/>
            <person name="Lohan A.J."/>
            <person name="Liu B."/>
            <person name="Lagkouvardos I."/>
            <person name="Roy S."/>
            <person name="Zafar N."/>
            <person name="Bertelli C."/>
            <person name="Schilde C."/>
            <person name="Kianianmomeni A."/>
            <person name="Burglin T.R."/>
            <person name="Frech C."/>
            <person name="Turcotte B."/>
            <person name="Kopec K.O."/>
            <person name="Synnott J.M."/>
            <person name="Choo C."/>
            <person name="Paponov I."/>
            <person name="Finkler A."/>
            <person name="Soon Heng Tan C."/>
            <person name="Hutchins A.P."/>
            <person name="Weinmeier T."/>
            <person name="Rattei T."/>
            <person name="Chu J.S."/>
            <person name="Gimenez G."/>
            <person name="Irimia M."/>
            <person name="Rigden D.J."/>
            <person name="Fitzpatrick D.A."/>
            <person name="Lorenzo-Morales J."/>
            <person name="Bateman A."/>
            <person name="Chiu C.H."/>
            <person name="Tang P."/>
            <person name="Hegemann P."/>
            <person name="Fromm H."/>
            <person name="Raoult D."/>
            <person name="Greub G."/>
            <person name="Miranda-Saavedra D."/>
            <person name="Chen N."/>
            <person name="Nash P."/>
            <person name="Ginger M.L."/>
            <person name="Horn M."/>
            <person name="Schaap P."/>
            <person name="Caler L."/>
            <person name="Loftus B."/>
        </authorList>
    </citation>
    <scope>NUCLEOTIDE SEQUENCE [LARGE SCALE GENOMIC DNA]</scope>
    <source>
        <strain evidence="1 2">Neff</strain>
    </source>
</reference>
<gene>
    <name evidence="1" type="ORF">ACA1_047410</name>
</gene>